<comment type="caution">
    <text evidence="2">The sequence shown here is derived from an EMBL/GenBank/DDBJ whole genome shotgun (WGS) entry which is preliminary data.</text>
</comment>
<dbReference type="InterPro" id="IPR016195">
    <property type="entry name" value="Pol/histidinol_Pase-like"/>
</dbReference>
<dbReference type="Pfam" id="PF02811">
    <property type="entry name" value="PHP"/>
    <property type="match status" value="1"/>
</dbReference>
<gene>
    <name evidence="2" type="ORF">C0187_03510</name>
</gene>
<dbReference type="AlphaFoldDB" id="A0A2J6WMH2"/>
<evidence type="ECO:0000313" key="3">
    <source>
        <dbReference type="Proteomes" id="UP000242881"/>
    </source>
</evidence>
<sequence length="278" mass="31641">MVDLHCHSRYSDGSLTIEEILKLAEKNSIDVLSITDHDTVDGIDHFINTDSNVQKVAGVEISVDWEKGTFHLVGLFIDHKNAKLREALDKLKNYRRKRNINLIKNLSELLGREIKLEEISDENYGELGKPHIAKFMVKEGLVKSIDEAFEKYLAKGKPLYVPKSSLSLEESISLINSAGGISIIAHPITIITDDMDRFFSKMKDMGIDALEVYCSLHSENDAKKYLSISERYGFLVSMGSDFHGENKKDVFLGKHGCNNEDAYKYYKKLKEYHESKFL</sequence>
<feature type="domain" description="Polymerase/histidinol phosphatase N-terminal" evidence="1">
    <location>
        <begin position="2"/>
        <end position="65"/>
    </location>
</feature>
<evidence type="ECO:0000259" key="1">
    <source>
        <dbReference type="SMART" id="SM00481"/>
    </source>
</evidence>
<evidence type="ECO:0000313" key="2">
    <source>
        <dbReference type="EMBL" id="PMP71578.1"/>
    </source>
</evidence>
<dbReference type="InterPro" id="IPR004013">
    <property type="entry name" value="PHP_dom"/>
</dbReference>
<dbReference type="EMBL" id="PNIN01000038">
    <property type="protein sequence ID" value="PMP71578.1"/>
    <property type="molecule type" value="Genomic_DNA"/>
</dbReference>
<organism evidence="2 3">
    <name type="scientific">Calditerrivibrio nitroreducens</name>
    <dbReference type="NCBI Taxonomy" id="477976"/>
    <lineage>
        <taxon>Bacteria</taxon>
        <taxon>Pseudomonadati</taxon>
        <taxon>Deferribacterota</taxon>
        <taxon>Deferribacteres</taxon>
        <taxon>Deferribacterales</taxon>
        <taxon>Calditerrivibrionaceae</taxon>
    </lineage>
</organism>
<proteinExistence type="predicted"/>
<protein>
    <submittedName>
        <fullName evidence="2">PHP domain-containing protein</fullName>
    </submittedName>
</protein>
<accession>A0A2J6WMH2</accession>
<dbReference type="InterPro" id="IPR052018">
    <property type="entry name" value="PHP_domain"/>
</dbReference>
<dbReference type="CDD" id="cd07438">
    <property type="entry name" value="PHP_HisPPase_AMP"/>
    <property type="match status" value="1"/>
</dbReference>
<dbReference type="Gene3D" id="3.20.20.140">
    <property type="entry name" value="Metal-dependent hydrolases"/>
    <property type="match status" value="1"/>
</dbReference>
<dbReference type="PANTHER" id="PTHR42924">
    <property type="entry name" value="EXONUCLEASE"/>
    <property type="match status" value="1"/>
</dbReference>
<dbReference type="SUPFAM" id="SSF89550">
    <property type="entry name" value="PHP domain-like"/>
    <property type="match status" value="1"/>
</dbReference>
<dbReference type="InterPro" id="IPR003141">
    <property type="entry name" value="Pol/His_phosphatase_N"/>
</dbReference>
<dbReference type="Proteomes" id="UP000242881">
    <property type="component" value="Unassembled WGS sequence"/>
</dbReference>
<dbReference type="GO" id="GO:0004534">
    <property type="term" value="F:5'-3' RNA exonuclease activity"/>
    <property type="evidence" value="ECO:0007669"/>
    <property type="project" value="TreeGrafter"/>
</dbReference>
<dbReference type="SMART" id="SM00481">
    <property type="entry name" value="POLIIIAc"/>
    <property type="match status" value="1"/>
</dbReference>
<reference evidence="2 3" key="1">
    <citation type="submission" date="2018-01" db="EMBL/GenBank/DDBJ databases">
        <title>Metagenomic assembled genomes from two thermal pools in the Uzon Caldera, Kamchatka, Russia.</title>
        <authorList>
            <person name="Wilkins L."/>
            <person name="Ettinger C."/>
        </authorList>
    </citation>
    <scope>NUCLEOTIDE SEQUENCE [LARGE SCALE GENOMIC DNA]</scope>
    <source>
        <strain evidence="2">ZAV-05</strain>
    </source>
</reference>
<dbReference type="PANTHER" id="PTHR42924:SF3">
    <property type="entry name" value="POLYMERASE_HISTIDINOL PHOSPHATASE N-TERMINAL DOMAIN-CONTAINING PROTEIN"/>
    <property type="match status" value="1"/>
</dbReference>
<dbReference type="GO" id="GO:0035312">
    <property type="term" value="F:5'-3' DNA exonuclease activity"/>
    <property type="evidence" value="ECO:0007669"/>
    <property type="project" value="TreeGrafter"/>
</dbReference>
<name>A0A2J6WMH2_9BACT</name>
<dbReference type="Gene3D" id="1.10.150.650">
    <property type="match status" value="1"/>
</dbReference>